<keyword evidence="4" id="KW-0964">Secreted</keyword>
<proteinExistence type="inferred from homology"/>
<reference evidence="11 12" key="1">
    <citation type="journal article" date="2024" name="bioRxiv">
        <title>A reference genome for Trichogramma kaykai: A tiny desert-dwelling parasitoid wasp with competing sex-ratio distorters.</title>
        <authorList>
            <person name="Culotta J."/>
            <person name="Lindsey A.R."/>
        </authorList>
    </citation>
    <scope>NUCLEOTIDE SEQUENCE [LARGE SCALE GENOMIC DNA]</scope>
    <source>
        <strain evidence="11 12">KSX58</strain>
    </source>
</reference>
<evidence type="ECO:0000256" key="3">
    <source>
        <dbReference type="ARBA" id="ARBA00022473"/>
    </source>
</evidence>
<comment type="caution">
    <text evidence="11">The sequence shown here is derived from an EMBL/GenBank/DDBJ whole genome shotgun (WGS) entry which is preliminary data.</text>
</comment>
<accession>A0ABD2XNY2</accession>
<evidence type="ECO:0000256" key="2">
    <source>
        <dbReference type="ARBA" id="ARBA00005683"/>
    </source>
</evidence>
<keyword evidence="7" id="KW-1015">Disulfide bond</keyword>
<dbReference type="GO" id="GO:0000902">
    <property type="term" value="P:cell morphogenesis"/>
    <property type="evidence" value="ECO:0007669"/>
    <property type="project" value="UniProtKB-ARBA"/>
</dbReference>
<dbReference type="Pfam" id="PF00110">
    <property type="entry name" value="wnt"/>
    <property type="match status" value="1"/>
</dbReference>
<comment type="function">
    <text evidence="9">Ligand for members of the frizzled family of seven transmembrane receptors.</text>
</comment>
<dbReference type="InterPro" id="IPR043158">
    <property type="entry name" value="Wnt_C"/>
</dbReference>
<dbReference type="GO" id="GO:0016055">
    <property type="term" value="P:Wnt signaling pathway"/>
    <property type="evidence" value="ECO:0007669"/>
    <property type="project" value="UniProtKB-KW"/>
</dbReference>
<dbReference type="CDD" id="cd19343">
    <property type="entry name" value="Wnt_Wnt11"/>
    <property type="match status" value="1"/>
</dbReference>
<evidence type="ECO:0000256" key="7">
    <source>
        <dbReference type="ARBA" id="ARBA00023157"/>
    </source>
</evidence>
<evidence type="ECO:0000256" key="6">
    <source>
        <dbReference type="ARBA" id="ARBA00022687"/>
    </source>
</evidence>
<evidence type="ECO:0000313" key="12">
    <source>
        <dbReference type="Proteomes" id="UP001627154"/>
    </source>
</evidence>
<dbReference type="EMBL" id="JBJJXI010000018">
    <property type="protein sequence ID" value="KAL3406982.1"/>
    <property type="molecule type" value="Genomic_DNA"/>
</dbReference>
<dbReference type="PANTHER" id="PTHR12027:SF102">
    <property type="entry name" value="PROTEIN WNT"/>
    <property type="match status" value="1"/>
</dbReference>
<dbReference type="SMART" id="SM00097">
    <property type="entry name" value="WNT1"/>
    <property type="match status" value="1"/>
</dbReference>
<dbReference type="Proteomes" id="UP001627154">
    <property type="component" value="Unassembled WGS sequence"/>
</dbReference>
<dbReference type="GO" id="GO:0007517">
    <property type="term" value="P:muscle organ development"/>
    <property type="evidence" value="ECO:0007669"/>
    <property type="project" value="UniProtKB-ARBA"/>
</dbReference>
<keyword evidence="6 9" id="KW-0879">Wnt signaling pathway</keyword>
<protein>
    <recommendedName>
        <fullName evidence="9">Protein Wnt</fullName>
    </recommendedName>
</protein>
<evidence type="ECO:0000256" key="4">
    <source>
        <dbReference type="ARBA" id="ARBA00022525"/>
    </source>
</evidence>
<dbReference type="GO" id="GO:0048699">
    <property type="term" value="P:generation of neurons"/>
    <property type="evidence" value="ECO:0007669"/>
    <property type="project" value="UniProtKB-ARBA"/>
</dbReference>
<dbReference type="PRINTS" id="PR01349">
    <property type="entry name" value="WNTPROTEIN"/>
</dbReference>
<dbReference type="Gene3D" id="3.30.2460.20">
    <property type="match status" value="1"/>
</dbReference>
<dbReference type="InterPro" id="IPR018161">
    <property type="entry name" value="Wnt_CS"/>
</dbReference>
<evidence type="ECO:0000256" key="10">
    <source>
        <dbReference type="SAM" id="SignalP"/>
    </source>
</evidence>
<dbReference type="PANTHER" id="PTHR12027">
    <property type="entry name" value="WNT RELATED"/>
    <property type="match status" value="1"/>
</dbReference>
<comment type="subcellular location">
    <subcellularLocation>
        <location evidence="1 9">Secreted</location>
        <location evidence="1 9">Extracellular space</location>
        <location evidence="1 9">Extracellular matrix</location>
    </subcellularLocation>
</comment>
<keyword evidence="8" id="KW-0449">Lipoprotein</keyword>
<organism evidence="11 12">
    <name type="scientific">Trichogramma kaykai</name>
    <dbReference type="NCBI Taxonomy" id="54128"/>
    <lineage>
        <taxon>Eukaryota</taxon>
        <taxon>Metazoa</taxon>
        <taxon>Ecdysozoa</taxon>
        <taxon>Arthropoda</taxon>
        <taxon>Hexapoda</taxon>
        <taxon>Insecta</taxon>
        <taxon>Pterygota</taxon>
        <taxon>Neoptera</taxon>
        <taxon>Endopterygota</taxon>
        <taxon>Hymenoptera</taxon>
        <taxon>Apocrita</taxon>
        <taxon>Proctotrupomorpha</taxon>
        <taxon>Chalcidoidea</taxon>
        <taxon>Trichogrammatidae</taxon>
        <taxon>Trichogramma</taxon>
    </lineage>
</organism>
<evidence type="ECO:0000256" key="1">
    <source>
        <dbReference type="ARBA" id="ARBA00004498"/>
    </source>
</evidence>
<feature type="chain" id="PRO_5044834025" description="Protein Wnt" evidence="10">
    <location>
        <begin position="30"/>
        <end position="409"/>
    </location>
</feature>
<evidence type="ECO:0000256" key="9">
    <source>
        <dbReference type="RuleBase" id="RU003500"/>
    </source>
</evidence>
<keyword evidence="5" id="KW-0272">Extracellular matrix</keyword>
<keyword evidence="3 9" id="KW-0217">Developmental protein</keyword>
<dbReference type="PROSITE" id="PS00246">
    <property type="entry name" value="WNT1"/>
    <property type="match status" value="1"/>
</dbReference>
<gene>
    <name evidence="11" type="ORF">TKK_001078</name>
</gene>
<dbReference type="FunFam" id="3.30.2460.20:FF:000001">
    <property type="entry name" value="Wnt homolog"/>
    <property type="match status" value="1"/>
</dbReference>
<dbReference type="GO" id="GO:0060560">
    <property type="term" value="P:developmental growth involved in morphogenesis"/>
    <property type="evidence" value="ECO:0007669"/>
    <property type="project" value="UniProtKB-ARBA"/>
</dbReference>
<name>A0ABD2XNY2_9HYME</name>
<dbReference type="AlphaFoldDB" id="A0ABD2XNY2"/>
<keyword evidence="10" id="KW-0732">Signal</keyword>
<feature type="signal peptide" evidence="10">
    <location>
        <begin position="1"/>
        <end position="29"/>
    </location>
</feature>
<evidence type="ECO:0000256" key="5">
    <source>
        <dbReference type="ARBA" id="ARBA00022530"/>
    </source>
</evidence>
<dbReference type="GO" id="GO:0005102">
    <property type="term" value="F:signaling receptor binding"/>
    <property type="evidence" value="ECO:0007669"/>
    <property type="project" value="UniProtKB-ARBA"/>
</dbReference>
<keyword evidence="12" id="KW-1185">Reference proteome</keyword>
<dbReference type="InterPro" id="IPR005817">
    <property type="entry name" value="Wnt"/>
</dbReference>
<evidence type="ECO:0000256" key="8">
    <source>
        <dbReference type="ARBA" id="ARBA00023288"/>
    </source>
</evidence>
<comment type="similarity">
    <text evidence="2 9">Belongs to the Wnt family.</text>
</comment>
<sequence>MPRRNPSSALVVLASLLLLLLMLVEEGTCIKWLALGRASDGFEWTSEACSGARTSGLLERKQVRACRASPEIMRNLVQAARDASSVCQYAFRHQLWNCSSIERAPDFTPELLTGTKEQAFVYAMSAAAAVWRLARGCALGSLASCSCATPPRREPPAVTAALVQTTMPFGPAAGGVTNTNNNGGAAAAAGGAGGGPGAAVALGPTSSTRSAFKWGGCGDDVRSASRMAKRFLQAAGPGPGAGAQAKFIHAVNMHNNRAGRRAVEQSLSLECKCHGVSGSCSVRTCWRGLGSASPAAAGARLLRRYATALEVRPSSSGRLPPLYHHNNLLYTSKSPDYCVEDKRRGSLGTRARQCNASSAGYDGCEHLCCGRGYNTRAEEVLERCDCKYFSCCYVKCKTCRNVIVTHECN</sequence>
<evidence type="ECO:0000313" key="11">
    <source>
        <dbReference type="EMBL" id="KAL3406982.1"/>
    </source>
</evidence>